<dbReference type="GO" id="GO:0005664">
    <property type="term" value="C:nuclear origin of replication recognition complex"/>
    <property type="evidence" value="ECO:0007669"/>
    <property type="project" value="InterPro"/>
</dbReference>
<evidence type="ECO:0000259" key="2">
    <source>
        <dbReference type="Pfam" id="PF18137"/>
    </source>
</evidence>
<dbReference type="AlphaFoldDB" id="A0A9P6M7R4"/>
<dbReference type="OrthoDB" id="10265211at2759"/>
<reference evidence="3" key="1">
    <citation type="journal article" date="2020" name="Fungal Divers.">
        <title>Resolving the Mortierellaceae phylogeny through synthesis of multi-gene phylogenetics and phylogenomics.</title>
        <authorList>
            <person name="Vandepol N."/>
            <person name="Liber J."/>
            <person name="Desiro A."/>
            <person name="Na H."/>
            <person name="Kennedy M."/>
            <person name="Barry K."/>
            <person name="Grigoriev I.V."/>
            <person name="Miller A.N."/>
            <person name="O'Donnell K."/>
            <person name="Stajich J.E."/>
            <person name="Bonito G."/>
        </authorList>
    </citation>
    <scope>NUCLEOTIDE SEQUENCE</scope>
    <source>
        <strain evidence="3">MES-2147</strain>
    </source>
</reference>
<dbReference type="EMBL" id="JAAAHW010005079">
    <property type="protein sequence ID" value="KAF9969995.1"/>
    <property type="molecule type" value="Genomic_DNA"/>
</dbReference>
<gene>
    <name evidence="3" type="primary">ORC3_1</name>
    <name evidence="3" type="ORF">BGZ65_011463</name>
</gene>
<dbReference type="Pfam" id="PF18137">
    <property type="entry name" value="WHD_ORC"/>
    <property type="match status" value="1"/>
</dbReference>
<evidence type="ECO:0000313" key="3">
    <source>
        <dbReference type="EMBL" id="KAF9969995.1"/>
    </source>
</evidence>
<dbReference type="PANTHER" id="PTHR12748">
    <property type="entry name" value="ORIGIN RECOGNITION COMPLEX SUBUNIT 3"/>
    <property type="match status" value="1"/>
</dbReference>
<proteinExistence type="predicted"/>
<dbReference type="GO" id="GO:0031261">
    <property type="term" value="C:DNA replication preinitiation complex"/>
    <property type="evidence" value="ECO:0007669"/>
    <property type="project" value="TreeGrafter"/>
</dbReference>
<dbReference type="InterPro" id="IPR020795">
    <property type="entry name" value="ORC3"/>
</dbReference>
<evidence type="ECO:0000256" key="1">
    <source>
        <dbReference type="SAM" id="MobiDB-lite"/>
    </source>
</evidence>
<evidence type="ECO:0000313" key="4">
    <source>
        <dbReference type="Proteomes" id="UP000749646"/>
    </source>
</evidence>
<dbReference type="PANTHER" id="PTHR12748:SF0">
    <property type="entry name" value="ORIGIN RECOGNITION COMPLEX SUBUNIT 3"/>
    <property type="match status" value="1"/>
</dbReference>
<feature type="domain" description="Origin recognition complex subunit 3 winged helix C-terminal" evidence="2">
    <location>
        <begin position="19"/>
        <end position="136"/>
    </location>
</feature>
<feature type="non-terminal residue" evidence="3">
    <location>
        <position position="1"/>
    </location>
</feature>
<feature type="compositionally biased region" description="Basic and acidic residues" evidence="1">
    <location>
        <begin position="42"/>
        <end position="53"/>
    </location>
</feature>
<keyword evidence="4" id="KW-1185">Reference proteome</keyword>
<feature type="compositionally biased region" description="Basic residues" evidence="1">
    <location>
        <begin position="63"/>
        <end position="73"/>
    </location>
</feature>
<dbReference type="Proteomes" id="UP000749646">
    <property type="component" value="Unassembled WGS sequence"/>
</dbReference>
<feature type="region of interest" description="Disordered" evidence="1">
    <location>
        <begin position="36"/>
        <end position="101"/>
    </location>
</feature>
<dbReference type="GO" id="GO:0003688">
    <property type="term" value="F:DNA replication origin binding"/>
    <property type="evidence" value="ECO:0007669"/>
    <property type="project" value="TreeGrafter"/>
</dbReference>
<accession>A0A9P6M7R4</accession>
<comment type="caution">
    <text evidence="3">The sequence shown here is derived from an EMBL/GenBank/DDBJ whole genome shotgun (WGS) entry which is preliminary data.</text>
</comment>
<dbReference type="GO" id="GO:0006270">
    <property type="term" value="P:DNA replication initiation"/>
    <property type="evidence" value="ECO:0007669"/>
    <property type="project" value="TreeGrafter"/>
</dbReference>
<organism evidence="3 4">
    <name type="scientific">Modicella reniformis</name>
    <dbReference type="NCBI Taxonomy" id="1440133"/>
    <lineage>
        <taxon>Eukaryota</taxon>
        <taxon>Fungi</taxon>
        <taxon>Fungi incertae sedis</taxon>
        <taxon>Mucoromycota</taxon>
        <taxon>Mortierellomycotina</taxon>
        <taxon>Mortierellomycetes</taxon>
        <taxon>Mortierellales</taxon>
        <taxon>Mortierellaceae</taxon>
        <taxon>Modicella</taxon>
    </lineage>
</organism>
<name>A0A9P6M7R4_9FUNG</name>
<protein>
    <submittedName>
        <fullName evidence="3">Origin recognition complex subunit 3</fullName>
    </submittedName>
</protein>
<sequence>IWSFPYNMTPASFTNCTSNLYDWFTAFGMILERGLTNTNQGKQHDDGNDKREEEDSDEDQSTSRKRVKGKQKLKTVAMSKKQKQQQQQQKQQKQKQEGLDQKEVQARFISSVAELQFMGFIKPINRKTDHVQRLTWGYI</sequence>
<dbReference type="InterPro" id="IPR040855">
    <property type="entry name" value="ORC_WH_C"/>
</dbReference>
<dbReference type="GO" id="GO:0005656">
    <property type="term" value="C:nuclear pre-replicative complex"/>
    <property type="evidence" value="ECO:0007669"/>
    <property type="project" value="TreeGrafter"/>
</dbReference>